<dbReference type="Gene3D" id="3.40.30.10">
    <property type="entry name" value="Glutaredoxin"/>
    <property type="match status" value="1"/>
</dbReference>
<dbReference type="GO" id="GO:0008961">
    <property type="term" value="F:phosphatidylglycerol-prolipoprotein diacylglyceryl transferase activity"/>
    <property type="evidence" value="ECO:0007669"/>
    <property type="project" value="InterPro"/>
</dbReference>
<dbReference type="GO" id="GO:0015036">
    <property type="term" value="F:disulfide oxidoreductase activity"/>
    <property type="evidence" value="ECO:0007669"/>
    <property type="project" value="UniProtKB-ARBA"/>
</dbReference>
<keyword evidence="4" id="KW-1133">Transmembrane helix</keyword>
<dbReference type="Proteomes" id="UP000515297">
    <property type="component" value="Chromosome"/>
</dbReference>
<dbReference type="GO" id="GO:0017004">
    <property type="term" value="P:cytochrome complex assembly"/>
    <property type="evidence" value="ECO:0007669"/>
    <property type="project" value="UniProtKB-KW"/>
</dbReference>
<evidence type="ECO:0000256" key="4">
    <source>
        <dbReference type="SAM" id="Phobius"/>
    </source>
</evidence>
<evidence type="ECO:0000313" key="6">
    <source>
        <dbReference type="EMBL" id="QNE05261.1"/>
    </source>
</evidence>
<reference evidence="6 7" key="1">
    <citation type="submission" date="2020-08" db="EMBL/GenBank/DDBJ databases">
        <authorList>
            <person name="Liu G."/>
            <person name="Sun C."/>
        </authorList>
    </citation>
    <scope>NUCLEOTIDE SEQUENCE [LARGE SCALE GENOMIC DNA]</scope>
    <source>
        <strain evidence="6 7">OT19</strain>
    </source>
</reference>
<dbReference type="Pfam" id="PF01790">
    <property type="entry name" value="LGT"/>
    <property type="match status" value="1"/>
</dbReference>
<evidence type="ECO:0000259" key="5">
    <source>
        <dbReference type="PROSITE" id="PS51352"/>
    </source>
</evidence>
<feature type="transmembrane region" description="Helical" evidence="4">
    <location>
        <begin position="72"/>
        <end position="98"/>
    </location>
</feature>
<dbReference type="InterPro" id="IPR017937">
    <property type="entry name" value="Thioredoxin_CS"/>
</dbReference>
<evidence type="ECO:0000313" key="7">
    <source>
        <dbReference type="Proteomes" id="UP000515297"/>
    </source>
</evidence>
<dbReference type="InterPro" id="IPR036249">
    <property type="entry name" value="Thioredoxin-like_sf"/>
</dbReference>
<organism evidence="6 7">
    <name type="scientific">Croceicoccus marinus</name>
    <dbReference type="NCBI Taxonomy" id="450378"/>
    <lineage>
        <taxon>Bacteria</taxon>
        <taxon>Pseudomonadati</taxon>
        <taxon>Pseudomonadota</taxon>
        <taxon>Alphaproteobacteria</taxon>
        <taxon>Sphingomonadales</taxon>
        <taxon>Erythrobacteraceae</taxon>
        <taxon>Croceicoccus</taxon>
    </lineage>
</organism>
<comment type="subcellular location">
    <subcellularLocation>
        <location evidence="1">Cell envelope</location>
    </subcellularLocation>
</comment>
<protein>
    <submittedName>
        <fullName evidence="6">TlpA family protein disulfide reductase</fullName>
    </submittedName>
</protein>
<feature type="transmembrane region" description="Helical" evidence="4">
    <location>
        <begin position="41"/>
        <end position="60"/>
    </location>
</feature>
<feature type="domain" description="Thioredoxin" evidence="5">
    <location>
        <begin position="128"/>
        <end position="265"/>
    </location>
</feature>
<sequence length="266" mass="28274">MDGVVNLGPLALATDRLLAVALLIGFMFAMDRILPREGASAVPATGLAIVGGLIAARIAYVAQHGDAFAHDWWSSLAFWQGGFSAWAGLIVAAAILAWRMRPVAAMGKGLATVAVFGAVWFAASALLRPDPRPLPDLPQLERLGGSPVTPEDLTGQPFVVNLWATWCPPCRRELPMLADMAATSDIPILLINQGEEPRAIQDYLLANRVSPAAVVLDRSSAMMRALENTALPATLFVDESGQVVATHVGEISRAAMTAQMDELRGE</sequence>
<feature type="transmembrane region" description="Helical" evidence="4">
    <location>
        <begin position="110"/>
        <end position="127"/>
    </location>
</feature>
<dbReference type="PROSITE" id="PS51352">
    <property type="entry name" value="THIOREDOXIN_2"/>
    <property type="match status" value="1"/>
</dbReference>
<keyword evidence="4" id="KW-0472">Membrane</keyword>
<dbReference type="PROSITE" id="PS00194">
    <property type="entry name" value="THIOREDOXIN_1"/>
    <property type="match status" value="1"/>
</dbReference>
<feature type="transmembrane region" description="Helical" evidence="4">
    <location>
        <begin position="6"/>
        <end position="29"/>
    </location>
</feature>
<dbReference type="InterPro" id="IPR013740">
    <property type="entry name" value="Redoxin"/>
</dbReference>
<accession>A0A7G6VU46</accession>
<dbReference type="CDD" id="cd02966">
    <property type="entry name" value="TlpA_like_family"/>
    <property type="match status" value="1"/>
</dbReference>
<proteinExistence type="predicted"/>
<keyword evidence="2" id="KW-0201">Cytochrome c-type biogenesis</keyword>
<dbReference type="PANTHER" id="PTHR42852:SF18">
    <property type="entry name" value="CHROMOSOME UNDETERMINED SCAFFOLD_47, WHOLE GENOME SHOTGUN SEQUENCE"/>
    <property type="match status" value="1"/>
</dbReference>
<gene>
    <name evidence="6" type="ORF">H4O24_00625</name>
</gene>
<dbReference type="GO" id="GO:0030313">
    <property type="term" value="C:cell envelope"/>
    <property type="evidence" value="ECO:0007669"/>
    <property type="project" value="UniProtKB-SubCell"/>
</dbReference>
<dbReference type="AlphaFoldDB" id="A0A7G6VU46"/>
<dbReference type="InterPro" id="IPR013766">
    <property type="entry name" value="Thioredoxin_domain"/>
</dbReference>
<dbReference type="RefSeq" id="WP_185884397.1">
    <property type="nucleotide sequence ID" value="NZ_CP060052.1"/>
</dbReference>
<dbReference type="GO" id="GO:0005886">
    <property type="term" value="C:plasma membrane"/>
    <property type="evidence" value="ECO:0007669"/>
    <property type="project" value="InterPro"/>
</dbReference>
<dbReference type="GO" id="GO:0042158">
    <property type="term" value="P:lipoprotein biosynthetic process"/>
    <property type="evidence" value="ECO:0007669"/>
    <property type="project" value="InterPro"/>
</dbReference>
<evidence type="ECO:0000256" key="2">
    <source>
        <dbReference type="ARBA" id="ARBA00022748"/>
    </source>
</evidence>
<keyword evidence="3" id="KW-0676">Redox-active center</keyword>
<evidence type="ECO:0000256" key="3">
    <source>
        <dbReference type="ARBA" id="ARBA00023284"/>
    </source>
</evidence>
<dbReference type="InterPro" id="IPR050553">
    <property type="entry name" value="Thioredoxin_ResA/DsbE_sf"/>
</dbReference>
<keyword evidence="4" id="KW-0812">Transmembrane</keyword>
<dbReference type="EMBL" id="CP060052">
    <property type="protein sequence ID" value="QNE05261.1"/>
    <property type="molecule type" value="Genomic_DNA"/>
</dbReference>
<evidence type="ECO:0000256" key="1">
    <source>
        <dbReference type="ARBA" id="ARBA00004196"/>
    </source>
</evidence>
<name>A0A7G6VU46_9SPHN</name>
<dbReference type="Pfam" id="PF08534">
    <property type="entry name" value="Redoxin"/>
    <property type="match status" value="1"/>
</dbReference>
<dbReference type="InterPro" id="IPR001640">
    <property type="entry name" value="Lgt"/>
</dbReference>
<dbReference type="SUPFAM" id="SSF52833">
    <property type="entry name" value="Thioredoxin-like"/>
    <property type="match status" value="1"/>
</dbReference>
<dbReference type="PANTHER" id="PTHR42852">
    <property type="entry name" value="THIOL:DISULFIDE INTERCHANGE PROTEIN DSBE"/>
    <property type="match status" value="1"/>
</dbReference>